<keyword evidence="2" id="KW-0472">Membrane</keyword>
<dbReference type="CDD" id="cd00085">
    <property type="entry name" value="HNHc"/>
    <property type="match status" value="1"/>
</dbReference>
<dbReference type="GO" id="GO:0003676">
    <property type="term" value="F:nucleic acid binding"/>
    <property type="evidence" value="ECO:0007669"/>
    <property type="project" value="InterPro"/>
</dbReference>
<dbReference type="GO" id="GO:0008270">
    <property type="term" value="F:zinc ion binding"/>
    <property type="evidence" value="ECO:0007669"/>
    <property type="project" value="InterPro"/>
</dbReference>
<dbReference type="GO" id="GO:0004519">
    <property type="term" value="F:endonuclease activity"/>
    <property type="evidence" value="ECO:0007669"/>
    <property type="project" value="InterPro"/>
</dbReference>
<gene>
    <name evidence="4" type="ORF">HMPREF1219_01843</name>
</gene>
<name>S2ZF81_9CORY</name>
<dbReference type="EMBL" id="ATBY01000015">
    <property type="protein sequence ID" value="EPD68657.1"/>
    <property type="molecule type" value="Genomic_DNA"/>
</dbReference>
<dbReference type="AlphaFoldDB" id="S2ZF81"/>
<accession>S2ZF81</accession>
<dbReference type="Pfam" id="PF01844">
    <property type="entry name" value="HNH"/>
    <property type="match status" value="1"/>
</dbReference>
<dbReference type="Proteomes" id="UP000014408">
    <property type="component" value="Unassembled WGS sequence"/>
</dbReference>
<dbReference type="InterPro" id="IPR002711">
    <property type="entry name" value="HNH"/>
</dbReference>
<keyword evidence="2" id="KW-0812">Transmembrane</keyword>
<keyword evidence="5" id="KW-1185">Reference proteome</keyword>
<feature type="domain" description="HNH nuclease" evidence="3">
    <location>
        <begin position="382"/>
        <end position="434"/>
    </location>
</feature>
<protein>
    <recommendedName>
        <fullName evidence="3">HNH nuclease domain-containing protein</fullName>
    </recommendedName>
</protein>
<comment type="caution">
    <text evidence="4">The sequence shown here is derived from an EMBL/GenBank/DDBJ whole genome shotgun (WGS) entry which is preliminary data.</text>
</comment>
<sequence>MKELTRIRISRAWCRASGRVDVVDEEFPTPPELMECMTGAFYLATMQRARLLLTIGIYCAMGLAHWAGASAVHNLLISKLGISERTAYEYCRVGVKLLEFDYLSQAFCAARLSYSKVRKLLAYITQDNERELVDLAISLPFKNLEDELAGRNHNEKPDEEEYFRVSVVEKNGNVRVSGLLNPVHGAEFLAALKVGELAHLREVSKEESEKIFQDQIAHPGANATLPDPTLDKCLEEDRRSYSYEPAPATKRPKQRPKITLGDILDPPRPLSKDPTAKDAGTGKSARDSITRFGYPRKNLQLVALFGVVDIVRSQPRSSVRAPGAEVNVILKEDGRLILPGQLGADPRQVIRLIYGSAVRNHWIDHQGNHLALGRSRRLVSREQEIALLTRWNYRCAMPGCTHTRFLEFHHLIDWASGGETDLDNLLVVCAGCHDLITKGLVKVYVDPNDPRLIRFEFASGECFTSAGRNAPLPNQPLAIEA</sequence>
<organism evidence="4 5">
    <name type="scientific">Corynebacterium pyruviciproducens ATCC BAA-1742</name>
    <dbReference type="NCBI Taxonomy" id="1125779"/>
    <lineage>
        <taxon>Bacteria</taxon>
        <taxon>Bacillati</taxon>
        <taxon>Actinomycetota</taxon>
        <taxon>Actinomycetes</taxon>
        <taxon>Mycobacteriales</taxon>
        <taxon>Corynebacteriaceae</taxon>
        <taxon>Corynebacterium</taxon>
    </lineage>
</organism>
<dbReference type="HOGENOM" id="CLU_026086_0_0_11"/>
<evidence type="ECO:0000313" key="5">
    <source>
        <dbReference type="Proteomes" id="UP000014408"/>
    </source>
</evidence>
<keyword evidence="2" id="KW-1133">Transmembrane helix</keyword>
<dbReference type="InterPro" id="IPR003615">
    <property type="entry name" value="HNH_nuc"/>
</dbReference>
<reference evidence="4 5" key="1">
    <citation type="submission" date="2013-05" db="EMBL/GenBank/DDBJ databases">
        <title>The Genome Sequence of Corynebacterium pyruviciproducens 1773O (ATCC BAA-1742).</title>
        <authorList>
            <consortium name="The Broad Institute Genomics Platform"/>
            <person name="Earl A."/>
            <person name="Ward D."/>
            <person name="Feldgarden M."/>
            <person name="Gevers D."/>
            <person name="Tong J."/>
            <person name="Walker B."/>
            <person name="Young S."/>
            <person name="Zeng Q."/>
            <person name="Gargeya S."/>
            <person name="Fitzgerald M."/>
            <person name="Haas B."/>
            <person name="Abouelleil A."/>
            <person name="Allen A.W."/>
            <person name="Alvarado L."/>
            <person name="Arachchi H.M."/>
            <person name="Berlin A.M."/>
            <person name="Chapman S.B."/>
            <person name="Gainer-Dewar J."/>
            <person name="Goldberg J."/>
            <person name="Griggs A."/>
            <person name="Gujja S."/>
            <person name="Hansen M."/>
            <person name="Howarth C."/>
            <person name="Imamovic A."/>
            <person name="Ireland A."/>
            <person name="Larimer J."/>
            <person name="McCowan C."/>
            <person name="Murphy C."/>
            <person name="Pearson M."/>
            <person name="Poon T.W."/>
            <person name="Priest M."/>
            <person name="Roberts A."/>
            <person name="Saif S."/>
            <person name="Shea T."/>
            <person name="Sisk P."/>
            <person name="Sykes S."/>
            <person name="Wortman J."/>
            <person name="Nusbaum C."/>
            <person name="Birren B."/>
        </authorList>
    </citation>
    <scope>NUCLEOTIDE SEQUENCE [LARGE SCALE GENOMIC DNA]</scope>
    <source>
        <strain evidence="4 5">ATCC BAA-1742</strain>
    </source>
</reference>
<dbReference type="eggNOG" id="COG1403">
    <property type="taxonomic scope" value="Bacteria"/>
</dbReference>
<evidence type="ECO:0000256" key="2">
    <source>
        <dbReference type="SAM" id="Phobius"/>
    </source>
</evidence>
<evidence type="ECO:0000259" key="3">
    <source>
        <dbReference type="SMART" id="SM00507"/>
    </source>
</evidence>
<evidence type="ECO:0000256" key="1">
    <source>
        <dbReference type="SAM" id="MobiDB-lite"/>
    </source>
</evidence>
<evidence type="ECO:0000313" key="4">
    <source>
        <dbReference type="EMBL" id="EPD68657.1"/>
    </source>
</evidence>
<dbReference type="PATRIC" id="fig|1125779.3.peg.1789"/>
<feature type="region of interest" description="Disordered" evidence="1">
    <location>
        <begin position="240"/>
        <end position="289"/>
    </location>
</feature>
<dbReference type="Gene3D" id="1.10.30.50">
    <property type="match status" value="1"/>
</dbReference>
<proteinExistence type="predicted"/>
<dbReference type="SMART" id="SM00507">
    <property type="entry name" value="HNHc"/>
    <property type="match status" value="1"/>
</dbReference>
<feature type="transmembrane region" description="Helical" evidence="2">
    <location>
        <begin position="51"/>
        <end position="69"/>
    </location>
</feature>
<dbReference type="STRING" id="1125779.HMPREF1219_01843"/>